<keyword evidence="2" id="KW-1185">Reference proteome</keyword>
<reference evidence="1 2" key="1">
    <citation type="submission" date="2020-06" db="EMBL/GenBank/DDBJ databases">
        <authorList>
            <person name="Li R."/>
            <person name="Bekaert M."/>
        </authorList>
    </citation>
    <scope>NUCLEOTIDE SEQUENCE [LARGE SCALE GENOMIC DNA]</scope>
    <source>
        <strain evidence="2">wild</strain>
    </source>
</reference>
<protein>
    <recommendedName>
        <fullName evidence="3">Mab-21-like HhH/H2TH-like domain-containing protein</fullName>
    </recommendedName>
</protein>
<name>A0A6J8AAJ5_MYTCO</name>
<proteinExistence type="predicted"/>
<evidence type="ECO:0000313" key="2">
    <source>
        <dbReference type="Proteomes" id="UP000507470"/>
    </source>
</evidence>
<dbReference type="EMBL" id="CACVKT020001002">
    <property type="protein sequence ID" value="CAC5364508.1"/>
    <property type="molecule type" value="Genomic_DNA"/>
</dbReference>
<sequence length="398" mass="46387">MCHSKTESLHFYKYLCQKIGSVEVVRARRLLYIYRDLKTSRVWPPLTQITSGSKGEGLHLEGSDLDVMFVISVFVVYESEKDAVQDCSWIHPIVLVMDNEDTQPCFTHLQVYTDYKNIPYSIKQMLQQHRGQNLLSSQLYMSHNLRMAQNYIDPSINKIHGPCISDSNDQIDSAYCLKCDQWLALAQPWISRPRLIWPSPELISKITSCGIHIFLSSETLQDYRRFPYEITKSVCDNTTLMKTILDHDFFRIESRIINIPSMHKTLLYHCKTELSRCLLALSIANAYQRIPIVLPRKNKPNNKQQYKNYKHNLSQLLVGLQSDAVSGWLKLASFFYVHKNYLTSIDIINYTLSKCTDDSAVPNITLKQRQKLKLISLLRHYQIHLSYLKYNHLSSLWN</sequence>
<dbReference type="Proteomes" id="UP000507470">
    <property type="component" value="Unassembled WGS sequence"/>
</dbReference>
<dbReference type="OrthoDB" id="6125992at2759"/>
<gene>
    <name evidence="1" type="ORF">MCOR_5526</name>
</gene>
<evidence type="ECO:0000313" key="1">
    <source>
        <dbReference type="EMBL" id="CAC5364508.1"/>
    </source>
</evidence>
<evidence type="ECO:0008006" key="3">
    <source>
        <dbReference type="Google" id="ProtNLM"/>
    </source>
</evidence>
<dbReference type="AlphaFoldDB" id="A0A6J8AAJ5"/>
<organism evidence="1 2">
    <name type="scientific">Mytilus coruscus</name>
    <name type="common">Sea mussel</name>
    <dbReference type="NCBI Taxonomy" id="42192"/>
    <lineage>
        <taxon>Eukaryota</taxon>
        <taxon>Metazoa</taxon>
        <taxon>Spiralia</taxon>
        <taxon>Lophotrochozoa</taxon>
        <taxon>Mollusca</taxon>
        <taxon>Bivalvia</taxon>
        <taxon>Autobranchia</taxon>
        <taxon>Pteriomorphia</taxon>
        <taxon>Mytilida</taxon>
        <taxon>Mytiloidea</taxon>
        <taxon>Mytilidae</taxon>
        <taxon>Mytilinae</taxon>
        <taxon>Mytilus</taxon>
    </lineage>
</organism>
<accession>A0A6J8AAJ5</accession>